<dbReference type="OrthoDB" id="2925607at2"/>
<keyword evidence="1" id="KW-0732">Signal</keyword>
<feature type="chain" id="PRO_5004355971" description="WxL domain-containing protein" evidence="1">
    <location>
        <begin position="24"/>
        <end position="202"/>
    </location>
</feature>
<dbReference type="AlphaFoldDB" id="R2RBM7"/>
<reference evidence="2 4" key="1">
    <citation type="submission" date="2013-02" db="EMBL/GenBank/DDBJ databases">
        <title>The Genome Sequence of Enterococcus moraviensis BAA-383.</title>
        <authorList>
            <consortium name="The Broad Institute Genome Sequencing Platform"/>
            <consortium name="The Broad Institute Genome Sequencing Center for Infectious Disease"/>
            <person name="Earl A.M."/>
            <person name="Gilmore M.S."/>
            <person name="Lebreton F."/>
            <person name="Walker B."/>
            <person name="Young S.K."/>
            <person name="Zeng Q."/>
            <person name="Gargeya S."/>
            <person name="Fitzgerald M."/>
            <person name="Haas B."/>
            <person name="Abouelleil A."/>
            <person name="Alvarado L."/>
            <person name="Arachchi H.M."/>
            <person name="Berlin A.M."/>
            <person name="Chapman S.B."/>
            <person name="Dewar J."/>
            <person name="Goldberg J."/>
            <person name="Griggs A."/>
            <person name="Gujja S."/>
            <person name="Hansen M."/>
            <person name="Howarth C."/>
            <person name="Imamovic A."/>
            <person name="Larimer J."/>
            <person name="McCowan C."/>
            <person name="Murphy C."/>
            <person name="Neiman D."/>
            <person name="Pearson M."/>
            <person name="Priest M."/>
            <person name="Roberts A."/>
            <person name="Saif S."/>
            <person name="Shea T."/>
            <person name="Sisk P."/>
            <person name="Sykes S."/>
            <person name="Wortman J."/>
            <person name="Nusbaum C."/>
            <person name="Birren B."/>
        </authorList>
    </citation>
    <scope>NUCLEOTIDE SEQUENCE [LARGE SCALE GENOMIC DNA]</scope>
    <source>
        <strain evidence="2 4">ATCC BAA-383</strain>
    </source>
</reference>
<evidence type="ECO:0008006" key="6">
    <source>
        <dbReference type="Google" id="ProtNLM"/>
    </source>
</evidence>
<reference evidence="3 5" key="2">
    <citation type="submission" date="2013-03" db="EMBL/GenBank/DDBJ databases">
        <title>The Genome Sequence of Enterococcus moraviensis BAA-383 (PacBio/Illumina hybrid assembly).</title>
        <authorList>
            <consortium name="The Broad Institute Genomics Platform"/>
            <consortium name="The Broad Institute Genome Sequencing Center for Infectious Disease"/>
            <person name="Earl A."/>
            <person name="Russ C."/>
            <person name="Gilmore M."/>
            <person name="Surin D."/>
            <person name="Walker B."/>
            <person name="Young S."/>
            <person name="Zeng Q."/>
            <person name="Gargeya S."/>
            <person name="Fitzgerald M."/>
            <person name="Haas B."/>
            <person name="Abouelleil A."/>
            <person name="Allen A.W."/>
            <person name="Alvarado L."/>
            <person name="Arachchi H.M."/>
            <person name="Berlin A.M."/>
            <person name="Chapman S.B."/>
            <person name="Gainer-Dewar J."/>
            <person name="Goldberg J."/>
            <person name="Griggs A."/>
            <person name="Gujja S."/>
            <person name="Hansen M."/>
            <person name="Howarth C."/>
            <person name="Imamovic A."/>
            <person name="Ireland A."/>
            <person name="Larimer J."/>
            <person name="McCowan C."/>
            <person name="Murphy C."/>
            <person name="Pearson M."/>
            <person name="Poon T.W."/>
            <person name="Priest M."/>
            <person name="Roberts A."/>
            <person name="Saif S."/>
            <person name="Shea T."/>
            <person name="Sisk P."/>
            <person name="Sykes S."/>
            <person name="Wortman J."/>
            <person name="Nusbaum C."/>
            <person name="Birren B."/>
        </authorList>
    </citation>
    <scope>NUCLEOTIDE SEQUENCE [LARGE SCALE GENOMIC DNA]</scope>
    <source>
        <strain evidence="3 5">ATCC BAA-383</strain>
    </source>
</reference>
<dbReference type="EMBL" id="AJAS01000004">
    <property type="protein sequence ID" value="EOI05026.1"/>
    <property type="molecule type" value="Genomic_DNA"/>
</dbReference>
<dbReference type="RefSeq" id="WP_010763905.1">
    <property type="nucleotide sequence ID" value="NZ_ASWB01000005.1"/>
</dbReference>
<keyword evidence="5" id="KW-1185">Reference proteome</keyword>
<evidence type="ECO:0000313" key="4">
    <source>
        <dbReference type="Proteomes" id="UP000013781"/>
    </source>
</evidence>
<dbReference type="HOGENOM" id="CLU_1446053_0_0_9"/>
<evidence type="ECO:0000313" key="3">
    <source>
        <dbReference type="EMBL" id="EOT63809.1"/>
    </source>
</evidence>
<organism evidence="2 4">
    <name type="scientific">Enterococcus moraviensis ATCC BAA-383</name>
    <dbReference type="NCBI Taxonomy" id="1158609"/>
    <lineage>
        <taxon>Bacteria</taxon>
        <taxon>Bacillati</taxon>
        <taxon>Bacillota</taxon>
        <taxon>Bacilli</taxon>
        <taxon>Lactobacillales</taxon>
        <taxon>Enterococcaceae</taxon>
        <taxon>Enterococcus</taxon>
    </lineage>
</organism>
<gene>
    <name evidence="3" type="ORF">I586_03242</name>
    <name evidence="2" type="ORF">UAY_00500</name>
</gene>
<feature type="signal peptide" evidence="1">
    <location>
        <begin position="1"/>
        <end position="23"/>
    </location>
</feature>
<dbReference type="Proteomes" id="UP000014157">
    <property type="component" value="Unassembled WGS sequence"/>
</dbReference>
<comment type="caution">
    <text evidence="2">The sequence shown here is derived from an EMBL/GenBank/DDBJ whole genome shotgun (WGS) entry which is preliminary data.</text>
</comment>
<dbReference type="PATRIC" id="fig|1158609.3.peg.468"/>
<proteinExistence type="predicted"/>
<evidence type="ECO:0000313" key="2">
    <source>
        <dbReference type="EMBL" id="EOI05026.1"/>
    </source>
</evidence>
<sequence length="202" mass="22237">MKKLLFVSIVGCSLFLGNKTSYADENVENSMNSSDVVSSHEFIDSFGNTVKEVNEEDIIFYTEDSKIEEESSLEIAPRYALSTRKKNVKTYDEWSGYKRISDNVATGSKGGSITATKTATFGASVSGDIKGIKVNASGSVSSAKGYTLNIGANKRVYLGYRVRYAVETGTREVYRTASGKLHSSNKYTVKRPKYGEYALINY</sequence>
<dbReference type="Proteomes" id="UP000013781">
    <property type="component" value="Unassembled WGS sequence"/>
</dbReference>
<name>R2RBM7_9ENTE</name>
<dbReference type="eggNOG" id="ENOG502ZUN1">
    <property type="taxonomic scope" value="Bacteria"/>
</dbReference>
<evidence type="ECO:0000313" key="5">
    <source>
        <dbReference type="Proteomes" id="UP000014157"/>
    </source>
</evidence>
<dbReference type="STRING" id="155617.RV09_GL002969"/>
<dbReference type="EMBL" id="ASWB01000005">
    <property type="protein sequence ID" value="EOT63809.1"/>
    <property type="molecule type" value="Genomic_DNA"/>
</dbReference>
<protein>
    <recommendedName>
        <fullName evidence="6">WxL domain-containing protein</fullName>
    </recommendedName>
</protein>
<accession>R2RBM7</accession>
<evidence type="ECO:0000256" key="1">
    <source>
        <dbReference type="SAM" id="SignalP"/>
    </source>
</evidence>